<keyword evidence="8" id="KW-1185">Reference proteome</keyword>
<dbReference type="Proteomes" id="UP000199574">
    <property type="component" value="Chromosome I"/>
</dbReference>
<dbReference type="Gene3D" id="1.10.287.470">
    <property type="entry name" value="Helix hairpin bin"/>
    <property type="match status" value="1"/>
</dbReference>
<dbReference type="RefSeq" id="WP_317039922.1">
    <property type="nucleotide sequence ID" value="NZ_JAUYVP010000003.1"/>
</dbReference>
<dbReference type="Gene3D" id="2.40.50.100">
    <property type="match status" value="1"/>
</dbReference>
<dbReference type="Gene3D" id="2.40.30.170">
    <property type="match status" value="1"/>
</dbReference>
<comment type="subcellular location">
    <subcellularLocation>
        <location evidence="1">Cell envelope</location>
    </subcellularLocation>
</comment>
<evidence type="ECO:0000313" key="8">
    <source>
        <dbReference type="Proteomes" id="UP000199574"/>
    </source>
</evidence>
<name>A0ABY0UZT4_9FLAO</name>
<dbReference type="InterPro" id="IPR058627">
    <property type="entry name" value="MdtA-like_C"/>
</dbReference>
<evidence type="ECO:0000256" key="3">
    <source>
        <dbReference type="ARBA" id="ARBA00023054"/>
    </source>
</evidence>
<keyword evidence="3 4" id="KW-0175">Coiled coil</keyword>
<dbReference type="Gene3D" id="2.40.420.20">
    <property type="match status" value="1"/>
</dbReference>
<evidence type="ECO:0000256" key="2">
    <source>
        <dbReference type="ARBA" id="ARBA00009477"/>
    </source>
</evidence>
<protein>
    <submittedName>
        <fullName evidence="7">HlyD family secretion protein</fullName>
    </submittedName>
</protein>
<evidence type="ECO:0000256" key="5">
    <source>
        <dbReference type="SAM" id="Phobius"/>
    </source>
</evidence>
<reference evidence="7 8" key="1">
    <citation type="submission" date="2016-10" db="EMBL/GenBank/DDBJ databases">
        <authorList>
            <person name="Varghese N."/>
            <person name="Submissions S."/>
        </authorList>
    </citation>
    <scope>NUCLEOTIDE SEQUENCE [LARGE SCALE GENOMIC DNA]</scope>
    <source>
        <strain evidence="7 8">MAR_2009_60</strain>
    </source>
</reference>
<evidence type="ECO:0000256" key="1">
    <source>
        <dbReference type="ARBA" id="ARBA00004196"/>
    </source>
</evidence>
<proteinExistence type="inferred from homology"/>
<dbReference type="PANTHER" id="PTHR32347">
    <property type="entry name" value="EFFLUX SYSTEM COMPONENT YKNX-RELATED"/>
    <property type="match status" value="1"/>
</dbReference>
<accession>A0ABY0UZT4</accession>
<comment type="similarity">
    <text evidence="2">Belongs to the membrane fusion protein (MFP) (TC 8.A.1) family.</text>
</comment>
<feature type="coiled-coil region" evidence="4">
    <location>
        <begin position="164"/>
        <end position="224"/>
    </location>
</feature>
<dbReference type="PANTHER" id="PTHR32347:SF23">
    <property type="entry name" value="BLL5650 PROTEIN"/>
    <property type="match status" value="1"/>
</dbReference>
<keyword evidence="5" id="KW-0472">Membrane</keyword>
<dbReference type="GeneID" id="90592444"/>
<dbReference type="SUPFAM" id="SSF111369">
    <property type="entry name" value="HlyD-like secretion proteins"/>
    <property type="match status" value="1"/>
</dbReference>
<evidence type="ECO:0000259" key="6">
    <source>
        <dbReference type="Pfam" id="PF25967"/>
    </source>
</evidence>
<dbReference type="InterPro" id="IPR050465">
    <property type="entry name" value="UPF0194_transport"/>
</dbReference>
<gene>
    <name evidence="7" type="ORF">SAMN05192545_3802</name>
</gene>
<dbReference type="EMBL" id="LT629754">
    <property type="protein sequence ID" value="SDT44033.1"/>
    <property type="molecule type" value="Genomic_DNA"/>
</dbReference>
<keyword evidence="5" id="KW-1133">Transmembrane helix</keyword>
<dbReference type="NCBIfam" id="TIGR01730">
    <property type="entry name" value="RND_mfp"/>
    <property type="match status" value="1"/>
</dbReference>
<dbReference type="Pfam" id="PF25967">
    <property type="entry name" value="RND-MFP_C"/>
    <property type="match status" value="1"/>
</dbReference>
<evidence type="ECO:0000313" key="7">
    <source>
        <dbReference type="EMBL" id="SDT44033.1"/>
    </source>
</evidence>
<organism evidence="7 8">
    <name type="scientific">Maribacter dokdonensis</name>
    <dbReference type="NCBI Taxonomy" id="320912"/>
    <lineage>
        <taxon>Bacteria</taxon>
        <taxon>Pseudomonadati</taxon>
        <taxon>Bacteroidota</taxon>
        <taxon>Flavobacteriia</taxon>
        <taxon>Flavobacteriales</taxon>
        <taxon>Flavobacteriaceae</taxon>
        <taxon>Maribacter</taxon>
    </lineage>
</organism>
<keyword evidence="5" id="KW-0812">Transmembrane</keyword>
<feature type="transmembrane region" description="Helical" evidence="5">
    <location>
        <begin position="35"/>
        <end position="53"/>
    </location>
</feature>
<feature type="domain" description="Multidrug resistance protein MdtA-like C-terminal permuted SH3" evidence="6">
    <location>
        <begin position="363"/>
        <end position="424"/>
    </location>
</feature>
<evidence type="ECO:0000256" key="4">
    <source>
        <dbReference type="SAM" id="Coils"/>
    </source>
</evidence>
<dbReference type="InterPro" id="IPR006143">
    <property type="entry name" value="RND_pump_MFP"/>
</dbReference>
<sequence>MELATKNEQRTTNNEQTITMDIKLEKKKGLKPKHYGYIALGVLLLFVGYQLLFASSVSTFRTEKDKLSVAEVSAGKFDDYITINGNVAPIATIYMDAYEGGRVSEKLIEEGAMVKKGDIILKLENMNLYEQILASESNLALKQNDLRSTKLNFDSRQVEGRKSLATASTDLQRLKRNYEQNKALFDEELISREAYQLSKENYELSQKQHEIVKLQTEQDDELRETSLRGLDTDLARMQKTLGMVYQRLDHLNVRAPADGQLGFLDAEIGQSIAQGQRIGQINVLTDYKIEADIDEHYIDRVKRDLTAVLERNGAEFPLRLRKVYPEVRNGRFKVDLVFTDNKPETIRSGQSYNIKLQLGESNDALLLPKGSFFQSTGGQWIFVVNPDGGEAIKRNIRIGKQNSRYYEVLEGLEPGEKVITSNYDNFGEAERIVLK</sequence>